<evidence type="ECO:0000256" key="1">
    <source>
        <dbReference type="ARBA" id="ARBA00005952"/>
    </source>
</evidence>
<dbReference type="GO" id="GO:0003723">
    <property type="term" value="F:RNA binding"/>
    <property type="evidence" value="ECO:0007669"/>
    <property type="project" value="UniProtKB-UniRule"/>
</dbReference>
<evidence type="ECO:0000256" key="6">
    <source>
        <dbReference type="HAMAP-Rule" id="MF_00073"/>
    </source>
</evidence>
<dbReference type="RefSeq" id="WP_152582887.1">
    <property type="nucleotide sequence ID" value="NZ_JAVJPO010000027.1"/>
</dbReference>
<dbReference type="Pfam" id="PF01029">
    <property type="entry name" value="NusB"/>
    <property type="match status" value="1"/>
</dbReference>
<dbReference type="Gene3D" id="1.10.940.10">
    <property type="entry name" value="NusB-like"/>
    <property type="match status" value="1"/>
</dbReference>
<keyword evidence="2 6" id="KW-0889">Transcription antitermination</keyword>
<dbReference type="EMBL" id="VIKT02000002">
    <property type="protein sequence ID" value="NHF61981.1"/>
    <property type="molecule type" value="Genomic_DNA"/>
</dbReference>
<proteinExistence type="inferred from homology"/>
<organism evidence="8 9">
    <name type="scientific">Microcella pacifica</name>
    <dbReference type="NCBI Taxonomy" id="2591847"/>
    <lineage>
        <taxon>Bacteria</taxon>
        <taxon>Bacillati</taxon>
        <taxon>Actinomycetota</taxon>
        <taxon>Actinomycetes</taxon>
        <taxon>Micrococcales</taxon>
        <taxon>Microbacteriaceae</taxon>
        <taxon>Microcella</taxon>
    </lineage>
</organism>
<dbReference type="GO" id="GO:0031564">
    <property type="term" value="P:transcription antitermination"/>
    <property type="evidence" value="ECO:0007669"/>
    <property type="project" value="UniProtKB-KW"/>
</dbReference>
<comment type="caution">
    <text evidence="8">The sequence shown here is derived from an EMBL/GenBank/DDBJ whole genome shotgun (WGS) entry which is preliminary data.</text>
</comment>
<keyword evidence="5 6" id="KW-0804">Transcription</keyword>
<evidence type="ECO:0000256" key="5">
    <source>
        <dbReference type="ARBA" id="ARBA00023163"/>
    </source>
</evidence>
<evidence type="ECO:0000313" key="9">
    <source>
        <dbReference type="Proteomes" id="UP000818266"/>
    </source>
</evidence>
<dbReference type="InterPro" id="IPR011605">
    <property type="entry name" value="NusB_fam"/>
</dbReference>
<evidence type="ECO:0000256" key="4">
    <source>
        <dbReference type="ARBA" id="ARBA00023015"/>
    </source>
</evidence>
<keyword evidence="4 6" id="KW-0805">Transcription regulation</keyword>
<accession>A0A9E5MJZ6</accession>
<dbReference type="GO" id="GO:0006353">
    <property type="term" value="P:DNA-templated transcription termination"/>
    <property type="evidence" value="ECO:0007669"/>
    <property type="project" value="UniProtKB-UniRule"/>
</dbReference>
<feature type="domain" description="NusB/RsmB/TIM44" evidence="7">
    <location>
        <begin position="6"/>
        <end position="133"/>
    </location>
</feature>
<dbReference type="Proteomes" id="UP000818266">
    <property type="component" value="Unassembled WGS sequence"/>
</dbReference>
<dbReference type="HAMAP" id="MF_00073">
    <property type="entry name" value="NusB"/>
    <property type="match status" value="1"/>
</dbReference>
<keyword evidence="3 6" id="KW-0694">RNA-binding</keyword>
<dbReference type="PANTHER" id="PTHR11078:SF3">
    <property type="entry name" value="ANTITERMINATION NUSB DOMAIN-CONTAINING PROTEIN"/>
    <property type="match status" value="1"/>
</dbReference>
<dbReference type="SUPFAM" id="SSF48013">
    <property type="entry name" value="NusB-like"/>
    <property type="match status" value="1"/>
</dbReference>
<dbReference type="OrthoDB" id="3528057at2"/>
<evidence type="ECO:0000256" key="2">
    <source>
        <dbReference type="ARBA" id="ARBA00022814"/>
    </source>
</evidence>
<dbReference type="GO" id="GO:0005829">
    <property type="term" value="C:cytosol"/>
    <property type="evidence" value="ECO:0007669"/>
    <property type="project" value="TreeGrafter"/>
</dbReference>
<sequence length="138" mass="15211">MGARTKARKRALDMLYVADVRQVPLQEVLDEEARRAVAQPQRASSWPYAEQIVRGVVEHQRELDAELEGRAVGWTLARMPVVDRAILRLAAWELQHNPEVPTAVVIAEALEFATVLSTEESASFVNGVLGAVAEAVRA</sequence>
<dbReference type="NCBIfam" id="TIGR01951">
    <property type="entry name" value="nusB"/>
    <property type="match status" value="1"/>
</dbReference>
<evidence type="ECO:0000256" key="3">
    <source>
        <dbReference type="ARBA" id="ARBA00022884"/>
    </source>
</evidence>
<reference evidence="8 9" key="1">
    <citation type="submission" date="2019-06" db="EMBL/GenBank/DDBJ databases">
        <authorList>
            <person name="De-Chao Zhang Q."/>
        </authorList>
    </citation>
    <scope>NUCLEOTIDE SEQUENCE [LARGE SCALE GENOMIC DNA]</scope>
    <source>
        <strain evidence="8 9">KN1116</strain>
    </source>
</reference>
<dbReference type="InterPro" id="IPR035926">
    <property type="entry name" value="NusB-like_sf"/>
</dbReference>
<keyword evidence="9" id="KW-1185">Reference proteome</keyword>
<dbReference type="AlphaFoldDB" id="A0A9E5MJZ6"/>
<name>A0A9E5MJZ6_9MICO</name>
<protein>
    <recommendedName>
        <fullName evidence="6">Transcription antitermination protein NusB</fullName>
    </recommendedName>
    <alternativeName>
        <fullName evidence="6">Antitermination factor NusB</fullName>
    </alternativeName>
</protein>
<dbReference type="PANTHER" id="PTHR11078">
    <property type="entry name" value="N UTILIZATION SUBSTANCE PROTEIN B-RELATED"/>
    <property type="match status" value="1"/>
</dbReference>
<comment type="similarity">
    <text evidence="1 6">Belongs to the NusB family.</text>
</comment>
<reference evidence="8 9" key="2">
    <citation type="submission" date="2020-03" db="EMBL/GenBank/DDBJ databases">
        <title>Chryseoglobus sp. isolated from a deep-sea seamount.</title>
        <authorList>
            <person name="Zhang D.-C."/>
        </authorList>
    </citation>
    <scope>NUCLEOTIDE SEQUENCE [LARGE SCALE GENOMIC DNA]</scope>
    <source>
        <strain evidence="8 9">KN1116</strain>
    </source>
</reference>
<comment type="function">
    <text evidence="6">Involved in transcription antitermination. Required for transcription of ribosomal RNA (rRNA) genes. Binds specifically to the boxA antiterminator sequence of the ribosomal RNA (rrn) operons.</text>
</comment>
<dbReference type="InterPro" id="IPR006027">
    <property type="entry name" value="NusB_RsmB_TIM44"/>
</dbReference>
<gene>
    <name evidence="6 8" type="primary">nusB</name>
    <name evidence="8" type="ORF">FK219_001785</name>
</gene>
<evidence type="ECO:0000259" key="7">
    <source>
        <dbReference type="Pfam" id="PF01029"/>
    </source>
</evidence>
<evidence type="ECO:0000313" key="8">
    <source>
        <dbReference type="EMBL" id="NHF61981.1"/>
    </source>
</evidence>